<gene>
    <name evidence="2" type="ORF">FB567DRAFT_5493</name>
</gene>
<accession>A0A8K0W441</accession>
<dbReference type="PANTHER" id="PTHR33112:SF1">
    <property type="entry name" value="HETEROKARYON INCOMPATIBILITY DOMAIN-CONTAINING PROTEIN"/>
    <property type="match status" value="1"/>
</dbReference>
<evidence type="ECO:0000313" key="2">
    <source>
        <dbReference type="EMBL" id="KAH7094523.1"/>
    </source>
</evidence>
<proteinExistence type="predicted"/>
<dbReference type="Pfam" id="PF06985">
    <property type="entry name" value="HET"/>
    <property type="match status" value="1"/>
</dbReference>
<name>A0A8K0W441_9PLEO</name>
<dbReference type="Proteomes" id="UP000813461">
    <property type="component" value="Unassembled WGS sequence"/>
</dbReference>
<dbReference type="EMBL" id="JAGMVJ010000001">
    <property type="protein sequence ID" value="KAH7094523.1"/>
    <property type="molecule type" value="Genomic_DNA"/>
</dbReference>
<dbReference type="PANTHER" id="PTHR33112">
    <property type="entry name" value="DOMAIN PROTEIN, PUTATIVE-RELATED"/>
    <property type="match status" value="1"/>
</dbReference>
<sequence>MSISLGYDYLWVDRYCVDQGDAKDVNRQVSQMGKIYSAATVTLFASSGSDPTYGLPGLRPNTRKYTYRYEAAGNNWLIALPGHSTMGIFRSDWSQRAWTFQEGFMSKRRLFFTDCEMLFICNRTVLNESEHWDSEHGSRTLLRGAFPNVDGTEEVDGMELALRLIDVFSPRKLTLQSDALKAICGALETLPPSRGHPVFHLSAVPFTRAAHESLLSISLALYWLHTRPCRRRTEFPSWSPLGWHGWVCEFAPQMPIVPADCSIALRRAHESFDLTLLTDSTNGLYDFERVQPTRILEITAYTVSIPLHVGTPFYSFEYGHFARTVLPLDAAQDLFIGFPIDSMDYPHAEDTGPALGLILRSGEALRTARSLGNDVVVLLLRPRGNHYERVALLQVPSQNFHHRRNCELLARSDPCPLETDDLDFVKESFLWLRHAKKQCILLG</sequence>
<dbReference type="OrthoDB" id="5428863at2759"/>
<reference evidence="2" key="1">
    <citation type="journal article" date="2021" name="Nat. Commun.">
        <title>Genetic determinants of endophytism in the Arabidopsis root mycobiome.</title>
        <authorList>
            <person name="Mesny F."/>
            <person name="Miyauchi S."/>
            <person name="Thiergart T."/>
            <person name="Pickel B."/>
            <person name="Atanasova L."/>
            <person name="Karlsson M."/>
            <person name="Huettel B."/>
            <person name="Barry K.W."/>
            <person name="Haridas S."/>
            <person name="Chen C."/>
            <person name="Bauer D."/>
            <person name="Andreopoulos W."/>
            <person name="Pangilinan J."/>
            <person name="LaButti K."/>
            <person name="Riley R."/>
            <person name="Lipzen A."/>
            <person name="Clum A."/>
            <person name="Drula E."/>
            <person name="Henrissat B."/>
            <person name="Kohler A."/>
            <person name="Grigoriev I.V."/>
            <person name="Martin F.M."/>
            <person name="Hacquard S."/>
        </authorList>
    </citation>
    <scope>NUCLEOTIDE SEQUENCE</scope>
    <source>
        <strain evidence="2">MPI-SDFR-AT-0120</strain>
    </source>
</reference>
<organism evidence="2 3">
    <name type="scientific">Paraphoma chrysanthemicola</name>
    <dbReference type="NCBI Taxonomy" id="798071"/>
    <lineage>
        <taxon>Eukaryota</taxon>
        <taxon>Fungi</taxon>
        <taxon>Dikarya</taxon>
        <taxon>Ascomycota</taxon>
        <taxon>Pezizomycotina</taxon>
        <taxon>Dothideomycetes</taxon>
        <taxon>Pleosporomycetidae</taxon>
        <taxon>Pleosporales</taxon>
        <taxon>Pleosporineae</taxon>
        <taxon>Phaeosphaeriaceae</taxon>
        <taxon>Paraphoma</taxon>
    </lineage>
</organism>
<feature type="domain" description="Heterokaryon incompatibility" evidence="1">
    <location>
        <begin position="5"/>
        <end position="102"/>
    </location>
</feature>
<comment type="caution">
    <text evidence="2">The sequence shown here is derived from an EMBL/GenBank/DDBJ whole genome shotgun (WGS) entry which is preliminary data.</text>
</comment>
<protein>
    <submittedName>
        <fullName evidence="2">Heterokaryon incompatibility protein-domain-containing protein</fullName>
    </submittedName>
</protein>
<keyword evidence="3" id="KW-1185">Reference proteome</keyword>
<dbReference type="InterPro" id="IPR010730">
    <property type="entry name" value="HET"/>
</dbReference>
<evidence type="ECO:0000259" key="1">
    <source>
        <dbReference type="Pfam" id="PF06985"/>
    </source>
</evidence>
<evidence type="ECO:0000313" key="3">
    <source>
        <dbReference type="Proteomes" id="UP000813461"/>
    </source>
</evidence>
<dbReference type="AlphaFoldDB" id="A0A8K0W441"/>